<dbReference type="AlphaFoldDB" id="A0AAV7PGF4"/>
<evidence type="ECO:0000313" key="2">
    <source>
        <dbReference type="Proteomes" id="UP001066276"/>
    </source>
</evidence>
<name>A0AAV7PGF4_PLEWA</name>
<accession>A0AAV7PGF4</accession>
<reference evidence="1" key="1">
    <citation type="journal article" date="2022" name="bioRxiv">
        <title>Sequencing and chromosome-scale assembly of the giantPleurodeles waltlgenome.</title>
        <authorList>
            <person name="Brown T."/>
            <person name="Elewa A."/>
            <person name="Iarovenko S."/>
            <person name="Subramanian E."/>
            <person name="Araus A.J."/>
            <person name="Petzold A."/>
            <person name="Susuki M."/>
            <person name="Suzuki K.-i.T."/>
            <person name="Hayashi T."/>
            <person name="Toyoda A."/>
            <person name="Oliveira C."/>
            <person name="Osipova E."/>
            <person name="Leigh N.D."/>
            <person name="Simon A."/>
            <person name="Yun M.H."/>
        </authorList>
    </citation>
    <scope>NUCLEOTIDE SEQUENCE</scope>
    <source>
        <strain evidence="1">20211129_DDA</strain>
        <tissue evidence="1">Liver</tissue>
    </source>
</reference>
<comment type="caution">
    <text evidence="1">The sequence shown here is derived from an EMBL/GenBank/DDBJ whole genome shotgun (WGS) entry which is preliminary data.</text>
</comment>
<keyword evidence="2" id="KW-1185">Reference proteome</keyword>
<gene>
    <name evidence="1" type="ORF">NDU88_005731</name>
</gene>
<sequence>MGAIKLADRTLVTSQAAFNGAFRDYYNTLYQADLATPAIGIVPEHCSPGKASPLQRAALDEFLQPEEIRPPISQITRIKPLGTHGLQLEYYATYSAHLVQPLLEVFMEAWTLGGASWLVM</sequence>
<protein>
    <submittedName>
        <fullName evidence="1">Uncharacterized protein</fullName>
    </submittedName>
</protein>
<evidence type="ECO:0000313" key="1">
    <source>
        <dbReference type="EMBL" id="KAJ1127328.1"/>
    </source>
</evidence>
<dbReference type="EMBL" id="JANPWB010000011">
    <property type="protein sequence ID" value="KAJ1127328.1"/>
    <property type="molecule type" value="Genomic_DNA"/>
</dbReference>
<dbReference type="Proteomes" id="UP001066276">
    <property type="component" value="Chromosome 7"/>
</dbReference>
<proteinExistence type="predicted"/>
<organism evidence="1 2">
    <name type="scientific">Pleurodeles waltl</name>
    <name type="common">Iberian ribbed newt</name>
    <dbReference type="NCBI Taxonomy" id="8319"/>
    <lineage>
        <taxon>Eukaryota</taxon>
        <taxon>Metazoa</taxon>
        <taxon>Chordata</taxon>
        <taxon>Craniata</taxon>
        <taxon>Vertebrata</taxon>
        <taxon>Euteleostomi</taxon>
        <taxon>Amphibia</taxon>
        <taxon>Batrachia</taxon>
        <taxon>Caudata</taxon>
        <taxon>Salamandroidea</taxon>
        <taxon>Salamandridae</taxon>
        <taxon>Pleurodelinae</taxon>
        <taxon>Pleurodeles</taxon>
    </lineage>
</organism>